<gene>
    <name evidence="1" type="ORF">NMU03_13680</name>
</gene>
<keyword evidence="2" id="KW-1185">Reference proteome</keyword>
<evidence type="ECO:0000313" key="2">
    <source>
        <dbReference type="Proteomes" id="UP001060112"/>
    </source>
</evidence>
<name>A0ABY5HZY3_9FIRM</name>
<dbReference type="Pfam" id="PF21196">
    <property type="entry name" value="PcrA_UvrD_tudor"/>
    <property type="match status" value="1"/>
</dbReference>
<sequence>MTDSQGFNYMTNSPKMASQFVDEIGSDHVEHVGKPSPFKTKQFIHLGPTVDEMIGDNDIHDWKKGDFVEHDVFGKGVIVKVNGNTLDIAFSMPYGLKTLMAQHKALRRLSS</sequence>
<reference evidence="1" key="1">
    <citation type="submission" date="2022-07" db="EMBL/GenBank/DDBJ databases">
        <title>Faecal culturing of patients with breast cancer.</title>
        <authorList>
            <person name="Teng N.M.Y."/>
            <person name="Kiu R."/>
            <person name="Evans R."/>
            <person name="Baker D.J."/>
            <person name="Zenner C."/>
            <person name="Robinson S.D."/>
            <person name="Hall L.J."/>
        </authorList>
    </citation>
    <scope>NUCLEOTIDE SEQUENCE</scope>
    <source>
        <strain evidence="1">LH1062</strain>
    </source>
</reference>
<accession>A0ABY5HZY3</accession>
<proteinExistence type="predicted"/>
<evidence type="ECO:0000313" key="1">
    <source>
        <dbReference type="EMBL" id="UTY38651.1"/>
    </source>
</evidence>
<dbReference type="RefSeq" id="WP_290139103.1">
    <property type="nucleotide sequence ID" value="NZ_CP101620.1"/>
</dbReference>
<organism evidence="1 2">
    <name type="scientific">Allocoprobacillus halotolerans</name>
    <dbReference type="NCBI Taxonomy" id="2944914"/>
    <lineage>
        <taxon>Bacteria</taxon>
        <taxon>Bacillati</taxon>
        <taxon>Bacillota</taxon>
        <taxon>Erysipelotrichia</taxon>
        <taxon>Erysipelotrichales</taxon>
        <taxon>Erysipelotrichaceae</taxon>
        <taxon>Allocoprobacillus</taxon>
    </lineage>
</organism>
<dbReference type="EMBL" id="CP101620">
    <property type="protein sequence ID" value="UTY38651.1"/>
    <property type="molecule type" value="Genomic_DNA"/>
</dbReference>
<protein>
    <submittedName>
        <fullName evidence="1">Uncharacterized protein</fullName>
    </submittedName>
</protein>
<dbReference type="Proteomes" id="UP001060112">
    <property type="component" value="Chromosome"/>
</dbReference>